<keyword evidence="5 12" id="KW-0812">Transmembrane</keyword>
<evidence type="ECO:0000256" key="11">
    <source>
        <dbReference type="RuleBase" id="RU004450"/>
    </source>
</evidence>
<dbReference type="Gene3D" id="1.20.120.220">
    <property type="entry name" value="ATP synthase, F0 complex, subunit A"/>
    <property type="match status" value="1"/>
</dbReference>
<dbReference type="AlphaFoldDB" id="X2CVB2"/>
<evidence type="ECO:0000256" key="9">
    <source>
        <dbReference type="ARBA" id="ARBA00023136"/>
    </source>
</evidence>
<sequence length="198" mass="22211">MSVFYFLDLVLFFYVMYFVFSVEEGAFVSLGKSFSSFIPLMLGSTQATCLSICVAGLLFVFLVILCFFCYFPHSINLLGAPEFTAVFAFLFWLSSFLSYVSGIRFSMYLTSGGYSYAGSLFMLAIEFLSEFSRPISLTIRLTVNIMVGHMVVNAVYALLFLKKAGGGVLLLFGIGVECVVFMIQSYIFTRLIVFYLNE</sequence>
<dbReference type="GeneID" id="19018725"/>
<evidence type="ECO:0000256" key="3">
    <source>
        <dbReference type="ARBA" id="ARBA00022448"/>
    </source>
</evidence>
<dbReference type="InterPro" id="IPR035908">
    <property type="entry name" value="F0_ATP_A_sf"/>
</dbReference>
<keyword evidence="4" id="KW-0138">CF(0)</keyword>
<keyword evidence="8" id="KW-0406">Ion transport</keyword>
<evidence type="ECO:0000313" key="13">
    <source>
        <dbReference type="EMBL" id="AGZ90412.1"/>
    </source>
</evidence>
<dbReference type="PRINTS" id="PR00123">
    <property type="entry name" value="ATPASEA"/>
</dbReference>
<keyword evidence="13" id="KW-0496">Mitochondrion</keyword>
<dbReference type="EMBL" id="KF534714">
    <property type="protein sequence ID" value="AGZ90412.1"/>
    <property type="molecule type" value="Genomic_DNA"/>
</dbReference>
<keyword evidence="9 12" id="KW-0472">Membrane</keyword>
<evidence type="ECO:0000256" key="10">
    <source>
        <dbReference type="ARBA" id="ARBA00023310"/>
    </source>
</evidence>
<dbReference type="PANTHER" id="PTHR11410:SF0">
    <property type="entry name" value="ATP SYNTHASE SUBUNIT A"/>
    <property type="match status" value="1"/>
</dbReference>
<feature type="transmembrane region" description="Helical" evidence="12">
    <location>
        <begin position="83"/>
        <end position="100"/>
    </location>
</feature>
<feature type="transmembrane region" description="Helical" evidence="12">
    <location>
        <begin position="107"/>
        <end position="129"/>
    </location>
</feature>
<feature type="transmembrane region" description="Helical" evidence="12">
    <location>
        <begin position="49"/>
        <end position="71"/>
    </location>
</feature>
<evidence type="ECO:0000256" key="8">
    <source>
        <dbReference type="ARBA" id="ARBA00023065"/>
    </source>
</evidence>
<feature type="transmembrane region" description="Helical" evidence="12">
    <location>
        <begin position="141"/>
        <end position="161"/>
    </location>
</feature>
<keyword evidence="10" id="KW-0066">ATP synthesis</keyword>
<evidence type="ECO:0000256" key="4">
    <source>
        <dbReference type="ARBA" id="ARBA00022547"/>
    </source>
</evidence>
<dbReference type="GO" id="GO:0046933">
    <property type="term" value="F:proton-transporting ATP synthase activity, rotational mechanism"/>
    <property type="evidence" value="ECO:0007669"/>
    <property type="project" value="TreeGrafter"/>
</dbReference>
<protein>
    <recommendedName>
        <fullName evidence="11">ATP synthase subunit a</fullName>
    </recommendedName>
</protein>
<evidence type="ECO:0000256" key="5">
    <source>
        <dbReference type="ARBA" id="ARBA00022692"/>
    </source>
</evidence>
<dbReference type="PANTHER" id="PTHR11410">
    <property type="entry name" value="ATP SYNTHASE SUBUNIT A"/>
    <property type="match status" value="1"/>
</dbReference>
<dbReference type="Pfam" id="PF00119">
    <property type="entry name" value="ATP-synt_A"/>
    <property type="match status" value="1"/>
</dbReference>
<dbReference type="InterPro" id="IPR023011">
    <property type="entry name" value="ATP_synth_F0_asu_AS"/>
</dbReference>
<feature type="transmembrane region" description="Helical" evidence="12">
    <location>
        <begin position="168"/>
        <end position="188"/>
    </location>
</feature>
<feature type="transmembrane region" description="Helical" evidence="12">
    <location>
        <begin position="6"/>
        <end position="28"/>
    </location>
</feature>
<evidence type="ECO:0000256" key="2">
    <source>
        <dbReference type="ARBA" id="ARBA00006810"/>
    </source>
</evidence>
<gene>
    <name evidence="13" type="primary">atp6</name>
</gene>
<dbReference type="GO" id="GO:0005743">
    <property type="term" value="C:mitochondrial inner membrane"/>
    <property type="evidence" value="ECO:0007669"/>
    <property type="project" value="UniProtKB-SubCell"/>
</dbReference>
<dbReference type="RefSeq" id="YP_009026504.1">
    <property type="nucleotide sequence ID" value="NC_024020.1"/>
</dbReference>
<organism evidence="13">
    <name type="scientific">Rhigonema thysanophora</name>
    <dbReference type="NCBI Taxonomy" id="435730"/>
    <lineage>
        <taxon>Eukaryota</taxon>
        <taxon>Metazoa</taxon>
        <taxon>Ecdysozoa</taxon>
        <taxon>Nematoda</taxon>
        <taxon>Chromadorea</taxon>
        <taxon>Rhabditida</taxon>
        <taxon>Spirurina</taxon>
        <taxon>Rhigonematomorpha</taxon>
        <taxon>Rhigonematoidea</taxon>
        <taxon>Rhigonematidae</taxon>
        <taxon>Rhigonema</taxon>
    </lineage>
</organism>
<dbReference type="CTD" id="4508"/>
<evidence type="ECO:0000256" key="6">
    <source>
        <dbReference type="ARBA" id="ARBA00022781"/>
    </source>
</evidence>
<dbReference type="GO" id="GO:0045259">
    <property type="term" value="C:proton-transporting ATP synthase complex"/>
    <property type="evidence" value="ECO:0007669"/>
    <property type="project" value="UniProtKB-KW"/>
</dbReference>
<comment type="similarity">
    <text evidence="2">Belongs to the ATPase A chain family.</text>
</comment>
<evidence type="ECO:0000256" key="1">
    <source>
        <dbReference type="ARBA" id="ARBA00004141"/>
    </source>
</evidence>
<dbReference type="InterPro" id="IPR000568">
    <property type="entry name" value="ATP_synth_F0_asu"/>
</dbReference>
<accession>X2CVB2</accession>
<dbReference type="SUPFAM" id="SSF81336">
    <property type="entry name" value="F1F0 ATP synthase subunit A"/>
    <property type="match status" value="1"/>
</dbReference>
<geneLocation type="mitochondrion" evidence="13"/>
<dbReference type="InterPro" id="IPR045083">
    <property type="entry name" value="ATP_synth_F0_asu_bact/mt"/>
</dbReference>
<comment type="subcellular location">
    <subcellularLocation>
        <location evidence="1">Membrane</location>
        <topology evidence="1">Multi-pass membrane protein</topology>
    </subcellularLocation>
    <subcellularLocation>
        <location evidence="11">Mitochondrion inner membrane</location>
        <topology evidence="11">Multi-pass membrane protein</topology>
    </subcellularLocation>
</comment>
<dbReference type="PROSITE" id="PS00449">
    <property type="entry name" value="ATPASE_A"/>
    <property type="match status" value="1"/>
</dbReference>
<keyword evidence="6" id="KW-0375">Hydrogen ion transport</keyword>
<name>X2CVB2_9BILA</name>
<evidence type="ECO:0000256" key="12">
    <source>
        <dbReference type="SAM" id="Phobius"/>
    </source>
</evidence>
<keyword evidence="7 12" id="KW-1133">Transmembrane helix</keyword>
<evidence type="ECO:0000256" key="7">
    <source>
        <dbReference type="ARBA" id="ARBA00022989"/>
    </source>
</evidence>
<reference evidence="13" key="1">
    <citation type="journal article" date="2014" name="Zool. Scr.">
        <title>Phylogeny of Rhigonematomorpha based on the complete mitochondrial genome of Rhigonema thysanophora (Nematoda: Chromadorea).</title>
        <authorList>
            <person name="Kim T."/>
            <person name="Kim J."/>
            <person name="Cho S."/>
            <person name="Min G.-S."/>
            <person name="Park C."/>
            <person name="Carreno R.A."/>
            <person name="Nadler S.A."/>
            <person name="Park J.-K."/>
        </authorList>
    </citation>
    <scope>NUCLEOTIDE SEQUENCE</scope>
</reference>
<keyword evidence="3" id="KW-0813">Transport</keyword>
<proteinExistence type="inferred from homology"/>